<evidence type="ECO:0000259" key="6">
    <source>
        <dbReference type="Pfam" id="PF13664"/>
    </source>
</evidence>
<protein>
    <recommendedName>
        <fullName evidence="6">TMEM205-like domain-containing protein</fullName>
    </recommendedName>
</protein>
<feature type="transmembrane region" description="Helical" evidence="5">
    <location>
        <begin position="123"/>
        <end position="147"/>
    </location>
</feature>
<feature type="domain" description="TMEM205-like" evidence="6">
    <location>
        <begin position="12"/>
        <end position="109"/>
    </location>
</feature>
<organism evidence="7 8">
    <name type="scientific">Sulfuricella denitrificans (strain DSM 22764 / NBRC 105220 / skB26)</name>
    <dbReference type="NCBI Taxonomy" id="1163617"/>
    <lineage>
        <taxon>Bacteria</taxon>
        <taxon>Pseudomonadati</taxon>
        <taxon>Pseudomonadota</taxon>
        <taxon>Betaproteobacteria</taxon>
        <taxon>Nitrosomonadales</taxon>
        <taxon>Sulfuricellaceae</taxon>
        <taxon>Sulfuricella</taxon>
    </lineage>
</organism>
<evidence type="ECO:0000313" key="7">
    <source>
        <dbReference type="EMBL" id="BAN34762.1"/>
    </source>
</evidence>
<evidence type="ECO:0000313" key="8">
    <source>
        <dbReference type="Proteomes" id="UP000015559"/>
    </source>
</evidence>
<accession>S6B283</accession>
<name>S6B283_SULDS</name>
<keyword evidence="4 5" id="KW-0472">Membrane</keyword>
<feature type="transmembrane region" description="Helical" evidence="5">
    <location>
        <begin position="7"/>
        <end position="28"/>
    </location>
</feature>
<dbReference type="InterPro" id="IPR025423">
    <property type="entry name" value="TMEM205-like"/>
</dbReference>
<comment type="subcellular location">
    <subcellularLocation>
        <location evidence="1">Membrane</location>
    </subcellularLocation>
</comment>
<keyword evidence="2 5" id="KW-0812">Transmembrane</keyword>
<feature type="transmembrane region" description="Helical" evidence="5">
    <location>
        <begin position="80"/>
        <end position="103"/>
    </location>
</feature>
<keyword evidence="3 5" id="KW-1133">Transmembrane helix</keyword>
<dbReference type="Proteomes" id="UP000015559">
    <property type="component" value="Chromosome"/>
</dbReference>
<evidence type="ECO:0000256" key="4">
    <source>
        <dbReference type="ARBA" id="ARBA00023136"/>
    </source>
</evidence>
<dbReference type="KEGG" id="sdr:SCD_n00921"/>
<evidence type="ECO:0000256" key="1">
    <source>
        <dbReference type="ARBA" id="ARBA00004370"/>
    </source>
</evidence>
<evidence type="ECO:0000256" key="5">
    <source>
        <dbReference type="SAM" id="Phobius"/>
    </source>
</evidence>
<sequence>MNRFADKLSFFAITLWVGGLWAIGYLAAPVLFSSLGDKMLAGMLAGKMFTWIAYVGMGCGVYLLIHRLAVFGGSALKQGFFWAVLVMLLLTAAIHFGIQPILAGLKEQALPKEVMESMFRDRFARWHGISSIGYLIESLLGLFLVLAPRRS</sequence>
<dbReference type="Pfam" id="PF13664">
    <property type="entry name" value="DUF4149"/>
    <property type="match status" value="1"/>
</dbReference>
<dbReference type="STRING" id="1163617.SCD_n00921"/>
<dbReference type="RefSeq" id="WP_009206290.1">
    <property type="nucleotide sequence ID" value="NC_022357.1"/>
</dbReference>
<keyword evidence="8" id="KW-1185">Reference proteome</keyword>
<feature type="transmembrane region" description="Helical" evidence="5">
    <location>
        <begin position="48"/>
        <end position="68"/>
    </location>
</feature>
<dbReference type="EMBL" id="AP013066">
    <property type="protein sequence ID" value="BAN34762.1"/>
    <property type="molecule type" value="Genomic_DNA"/>
</dbReference>
<reference evidence="7 8" key="1">
    <citation type="journal article" date="2012" name="Appl. Environ. Microbiol.">
        <title>Draft genome sequence of a psychrotolerant sulfur-oxidizing bacterium, Sulfuricella denitrificans skB26, and proteomic insights into cold adaptation.</title>
        <authorList>
            <person name="Watanabe T."/>
            <person name="Kojima H."/>
            <person name="Fukui M."/>
        </authorList>
    </citation>
    <scope>NUCLEOTIDE SEQUENCE [LARGE SCALE GENOMIC DNA]</scope>
    <source>
        <strain evidence="8">skB26</strain>
    </source>
</reference>
<dbReference type="GO" id="GO:0016020">
    <property type="term" value="C:membrane"/>
    <property type="evidence" value="ECO:0007669"/>
    <property type="project" value="UniProtKB-SubCell"/>
</dbReference>
<dbReference type="eggNOG" id="ENOG5031AKJ">
    <property type="taxonomic scope" value="Bacteria"/>
</dbReference>
<gene>
    <name evidence="7" type="ORF">SCD_n00921</name>
</gene>
<evidence type="ECO:0000256" key="2">
    <source>
        <dbReference type="ARBA" id="ARBA00022692"/>
    </source>
</evidence>
<dbReference type="HOGENOM" id="CLU_136732_1_1_4"/>
<dbReference type="OrthoDB" id="5797290at2"/>
<dbReference type="AlphaFoldDB" id="S6B283"/>
<proteinExistence type="predicted"/>
<evidence type="ECO:0000256" key="3">
    <source>
        <dbReference type="ARBA" id="ARBA00022989"/>
    </source>
</evidence>